<dbReference type="Proteomes" id="UP000887458">
    <property type="component" value="Unassembled WGS sequence"/>
</dbReference>
<dbReference type="EMBL" id="NJHN03000034">
    <property type="protein sequence ID" value="KAH9422968.1"/>
    <property type="molecule type" value="Genomic_DNA"/>
</dbReference>
<name>A0ABQ8JK34_DERPT</name>
<protein>
    <submittedName>
        <fullName evidence="1">Uncharacterized protein</fullName>
    </submittedName>
</protein>
<comment type="caution">
    <text evidence="1">The sequence shown here is derived from an EMBL/GenBank/DDBJ whole genome shotgun (WGS) entry which is preliminary data.</text>
</comment>
<reference evidence="1 2" key="2">
    <citation type="journal article" date="2022" name="Mol. Biol. Evol.">
        <title>Comparative Genomics Reveals Insights into the Divergent Evolution of Astigmatic Mites and Household Pest Adaptations.</title>
        <authorList>
            <person name="Xiong Q."/>
            <person name="Wan A.T."/>
            <person name="Liu X."/>
            <person name="Fung C.S."/>
            <person name="Xiao X."/>
            <person name="Malainual N."/>
            <person name="Hou J."/>
            <person name="Wang L."/>
            <person name="Wang M."/>
            <person name="Yang K.Y."/>
            <person name="Cui Y."/>
            <person name="Leung E.L."/>
            <person name="Nong W."/>
            <person name="Shin S.K."/>
            <person name="Au S.W."/>
            <person name="Jeong K.Y."/>
            <person name="Chew F.T."/>
            <person name="Hui J.H."/>
            <person name="Leung T.F."/>
            <person name="Tungtrongchitr A."/>
            <person name="Zhong N."/>
            <person name="Liu Z."/>
            <person name="Tsui S.K."/>
        </authorList>
    </citation>
    <scope>NUCLEOTIDE SEQUENCE [LARGE SCALE GENOMIC DNA]</scope>
    <source>
        <strain evidence="1">Derp</strain>
    </source>
</reference>
<evidence type="ECO:0000313" key="2">
    <source>
        <dbReference type="Proteomes" id="UP000887458"/>
    </source>
</evidence>
<organism evidence="1 2">
    <name type="scientific">Dermatophagoides pteronyssinus</name>
    <name type="common">European house dust mite</name>
    <dbReference type="NCBI Taxonomy" id="6956"/>
    <lineage>
        <taxon>Eukaryota</taxon>
        <taxon>Metazoa</taxon>
        <taxon>Ecdysozoa</taxon>
        <taxon>Arthropoda</taxon>
        <taxon>Chelicerata</taxon>
        <taxon>Arachnida</taxon>
        <taxon>Acari</taxon>
        <taxon>Acariformes</taxon>
        <taxon>Sarcoptiformes</taxon>
        <taxon>Astigmata</taxon>
        <taxon>Psoroptidia</taxon>
        <taxon>Analgoidea</taxon>
        <taxon>Pyroglyphidae</taxon>
        <taxon>Dermatophagoidinae</taxon>
        <taxon>Dermatophagoides</taxon>
    </lineage>
</organism>
<accession>A0ABQ8JK34</accession>
<proteinExistence type="predicted"/>
<reference evidence="1 2" key="1">
    <citation type="journal article" date="2018" name="J. Allergy Clin. Immunol.">
        <title>High-quality assembly of Dermatophagoides pteronyssinus genome and transcriptome reveals a wide range of novel allergens.</title>
        <authorList>
            <person name="Liu X.Y."/>
            <person name="Yang K.Y."/>
            <person name="Wang M.Q."/>
            <person name="Kwok J.S."/>
            <person name="Zeng X."/>
            <person name="Yang Z."/>
            <person name="Xiao X.J."/>
            <person name="Lau C.P."/>
            <person name="Li Y."/>
            <person name="Huang Z.M."/>
            <person name="Ba J.G."/>
            <person name="Yim A.K."/>
            <person name="Ouyang C.Y."/>
            <person name="Ngai S.M."/>
            <person name="Chan T.F."/>
            <person name="Leung E.L."/>
            <person name="Liu L."/>
            <person name="Liu Z.G."/>
            <person name="Tsui S.K."/>
        </authorList>
    </citation>
    <scope>NUCLEOTIDE SEQUENCE [LARGE SCALE GENOMIC DNA]</scope>
    <source>
        <strain evidence="1">Derp</strain>
    </source>
</reference>
<evidence type="ECO:0000313" key="1">
    <source>
        <dbReference type="EMBL" id="KAH9422968.1"/>
    </source>
</evidence>
<gene>
    <name evidence="1" type="ORF">DERP_007559</name>
</gene>
<sequence>MFIYQISMNNFKFGKSIDIRRPRLDGLLCILRIKLKLPLDFLLSAEPLENGLLQMLHIKFPKVVLSDGDIVEYNSWDSS</sequence>
<keyword evidence="2" id="KW-1185">Reference proteome</keyword>